<keyword evidence="1" id="KW-0802">TPR repeat</keyword>
<comment type="caution">
    <text evidence="2">The sequence shown here is derived from an EMBL/GenBank/DDBJ whole genome shotgun (WGS) entry which is preliminary data.</text>
</comment>
<keyword evidence="3" id="KW-1185">Reference proteome</keyword>
<feature type="repeat" description="TPR" evidence="1">
    <location>
        <begin position="161"/>
        <end position="194"/>
    </location>
</feature>
<gene>
    <name evidence="2" type="ORF">ACFQ03_01475</name>
</gene>
<dbReference type="SMART" id="SM00028">
    <property type="entry name" value="TPR"/>
    <property type="match status" value="2"/>
</dbReference>
<dbReference type="PROSITE" id="PS50005">
    <property type="entry name" value="TPR"/>
    <property type="match status" value="1"/>
</dbReference>
<proteinExistence type="predicted"/>
<dbReference type="SUPFAM" id="SSF48452">
    <property type="entry name" value="TPR-like"/>
    <property type="match status" value="1"/>
</dbReference>
<dbReference type="Pfam" id="PF13424">
    <property type="entry name" value="TPR_12"/>
    <property type="match status" value="1"/>
</dbReference>
<sequence length="207" mass="23749">MFKPLFATMHEVLTEIMSEYSTASGARKQLLDEQLLALKAMSDSCIEEWLRFEEKLGRLLPLANQGKIPVKAKIKGKAAKEEGFPVDPSNQSGFEEAQGYYKLSMFEVAAPKLDEMVRKQPDFVLGRFYLALCHFHLGDLAEAYREFKILLALTENRKLKAISYTGMGCVHYEHNNLEKAMEYFRMAFEEDPECIELSLAYGSELRW</sequence>
<evidence type="ECO:0000313" key="2">
    <source>
        <dbReference type="EMBL" id="MFD0867818.1"/>
    </source>
</evidence>
<evidence type="ECO:0000256" key="1">
    <source>
        <dbReference type="PROSITE-ProRule" id="PRU00339"/>
    </source>
</evidence>
<organism evidence="2 3">
    <name type="scientific">Paenibacillus residui</name>
    <dbReference type="NCBI Taxonomy" id="629724"/>
    <lineage>
        <taxon>Bacteria</taxon>
        <taxon>Bacillati</taxon>
        <taxon>Bacillota</taxon>
        <taxon>Bacilli</taxon>
        <taxon>Bacillales</taxon>
        <taxon>Paenibacillaceae</taxon>
        <taxon>Paenibacillus</taxon>
    </lineage>
</organism>
<reference evidence="3" key="1">
    <citation type="journal article" date="2019" name="Int. J. Syst. Evol. Microbiol.">
        <title>The Global Catalogue of Microorganisms (GCM) 10K type strain sequencing project: providing services to taxonomists for standard genome sequencing and annotation.</title>
        <authorList>
            <consortium name="The Broad Institute Genomics Platform"/>
            <consortium name="The Broad Institute Genome Sequencing Center for Infectious Disease"/>
            <person name="Wu L."/>
            <person name="Ma J."/>
        </authorList>
    </citation>
    <scope>NUCLEOTIDE SEQUENCE [LARGE SCALE GENOMIC DNA]</scope>
    <source>
        <strain evidence="3">CCUG 57263</strain>
    </source>
</reference>
<dbReference type="InterPro" id="IPR011990">
    <property type="entry name" value="TPR-like_helical_dom_sf"/>
</dbReference>
<protein>
    <submittedName>
        <fullName evidence="2">Tetratricopeptide repeat protein</fullName>
    </submittedName>
</protein>
<dbReference type="Proteomes" id="UP001597120">
    <property type="component" value="Unassembled WGS sequence"/>
</dbReference>
<dbReference type="RefSeq" id="WP_144933285.1">
    <property type="nucleotide sequence ID" value="NZ_JBHTIU010000003.1"/>
</dbReference>
<dbReference type="Gene3D" id="1.25.40.10">
    <property type="entry name" value="Tetratricopeptide repeat domain"/>
    <property type="match status" value="1"/>
</dbReference>
<evidence type="ECO:0000313" key="3">
    <source>
        <dbReference type="Proteomes" id="UP001597120"/>
    </source>
</evidence>
<dbReference type="InterPro" id="IPR019734">
    <property type="entry name" value="TPR_rpt"/>
</dbReference>
<accession>A0ABW3D382</accession>
<name>A0ABW3D382_9BACL</name>
<dbReference type="EMBL" id="JBHTIU010000003">
    <property type="protein sequence ID" value="MFD0867818.1"/>
    <property type="molecule type" value="Genomic_DNA"/>
</dbReference>